<comment type="caution">
    <text evidence="4">The sequence shown here is derived from an EMBL/GenBank/DDBJ whole genome shotgun (WGS) entry which is preliminary data.</text>
</comment>
<keyword evidence="1 4" id="KW-0808">Transferase</keyword>
<organism evidence="4 5">
    <name type="scientific">Promicromonospora citrea</name>
    <dbReference type="NCBI Taxonomy" id="43677"/>
    <lineage>
        <taxon>Bacteria</taxon>
        <taxon>Bacillati</taxon>
        <taxon>Actinomycetota</taxon>
        <taxon>Actinomycetes</taxon>
        <taxon>Micrococcales</taxon>
        <taxon>Promicromonosporaceae</taxon>
        <taxon>Promicromonospora</taxon>
    </lineage>
</organism>
<dbReference type="InterPro" id="IPR000182">
    <property type="entry name" value="GNAT_dom"/>
</dbReference>
<reference evidence="4" key="1">
    <citation type="journal article" date="2014" name="Int. J. Syst. Evol. Microbiol.">
        <title>Complete genome sequence of Corynebacterium casei LMG S-19264T (=DSM 44701T), isolated from a smear-ripened cheese.</title>
        <authorList>
            <consortium name="US DOE Joint Genome Institute (JGI-PGF)"/>
            <person name="Walter F."/>
            <person name="Albersmeier A."/>
            <person name="Kalinowski J."/>
            <person name="Ruckert C."/>
        </authorList>
    </citation>
    <scope>NUCLEOTIDE SEQUENCE</scope>
    <source>
        <strain evidence="4">JCM 3051</strain>
    </source>
</reference>
<dbReference type="Gene3D" id="3.40.630.30">
    <property type="match status" value="1"/>
</dbReference>
<evidence type="ECO:0000259" key="3">
    <source>
        <dbReference type="PROSITE" id="PS51186"/>
    </source>
</evidence>
<dbReference type="PROSITE" id="PS51186">
    <property type="entry name" value="GNAT"/>
    <property type="match status" value="1"/>
</dbReference>
<dbReference type="GO" id="GO:0016747">
    <property type="term" value="F:acyltransferase activity, transferring groups other than amino-acyl groups"/>
    <property type="evidence" value="ECO:0007669"/>
    <property type="project" value="InterPro"/>
</dbReference>
<protein>
    <submittedName>
        <fullName evidence="4">N-acetyltransferase</fullName>
    </submittedName>
</protein>
<gene>
    <name evidence="4" type="primary">yncA</name>
    <name evidence="4" type="ORF">GCM10010102_10300</name>
</gene>
<dbReference type="PANTHER" id="PTHR43072:SF23">
    <property type="entry name" value="UPF0039 PROTEIN C11D3.02C"/>
    <property type="match status" value="1"/>
</dbReference>
<feature type="domain" description="N-acetyltransferase" evidence="3">
    <location>
        <begin position="3"/>
        <end position="164"/>
    </location>
</feature>
<dbReference type="PANTHER" id="PTHR43072">
    <property type="entry name" value="N-ACETYLTRANSFERASE"/>
    <property type="match status" value="1"/>
</dbReference>
<dbReference type="InterPro" id="IPR016181">
    <property type="entry name" value="Acyl_CoA_acyltransferase"/>
</dbReference>
<dbReference type="Proteomes" id="UP000655589">
    <property type="component" value="Unassembled WGS sequence"/>
</dbReference>
<dbReference type="Pfam" id="PF13420">
    <property type="entry name" value="Acetyltransf_4"/>
    <property type="match status" value="1"/>
</dbReference>
<dbReference type="SUPFAM" id="SSF55729">
    <property type="entry name" value="Acyl-CoA N-acyltransferases (Nat)"/>
    <property type="match status" value="1"/>
</dbReference>
<evidence type="ECO:0000256" key="2">
    <source>
        <dbReference type="ARBA" id="ARBA00023315"/>
    </source>
</evidence>
<sequence>MDRIVRVATPDDAAACAAIYAPFVADSAATFETSPPDAREMTRRIERFFGRETWLVLETGGTVAGFAYAKPFADRPTFRWTLETNVYVATEHQRQGAGRTLYDALLVRLARRGYHRVVASIVLPNDPAVALHEAAGFRRAGRFERIGWKHGQWHDAVMFQRDLVRDDGITPGNRTADAELPSLLTPEPLEVTRTPLVRPHPAEDLVAYFGD</sequence>
<dbReference type="AlphaFoldDB" id="A0A8H9GEP1"/>
<evidence type="ECO:0000313" key="4">
    <source>
        <dbReference type="EMBL" id="GGM16578.1"/>
    </source>
</evidence>
<dbReference type="EMBL" id="BMPT01000003">
    <property type="protein sequence ID" value="GGM16578.1"/>
    <property type="molecule type" value="Genomic_DNA"/>
</dbReference>
<keyword evidence="5" id="KW-1185">Reference proteome</keyword>
<accession>A0A8H9GEP1</accession>
<reference evidence="4" key="2">
    <citation type="submission" date="2020-09" db="EMBL/GenBank/DDBJ databases">
        <authorList>
            <person name="Sun Q."/>
            <person name="Ohkuma M."/>
        </authorList>
    </citation>
    <scope>NUCLEOTIDE SEQUENCE</scope>
    <source>
        <strain evidence="4">JCM 3051</strain>
    </source>
</reference>
<dbReference type="CDD" id="cd04301">
    <property type="entry name" value="NAT_SF"/>
    <property type="match status" value="1"/>
</dbReference>
<proteinExistence type="predicted"/>
<evidence type="ECO:0000313" key="5">
    <source>
        <dbReference type="Proteomes" id="UP000655589"/>
    </source>
</evidence>
<name>A0A8H9GEP1_9MICO</name>
<dbReference type="RefSeq" id="WP_171105671.1">
    <property type="nucleotide sequence ID" value="NZ_BMPT01000003.1"/>
</dbReference>
<evidence type="ECO:0000256" key="1">
    <source>
        <dbReference type="ARBA" id="ARBA00022679"/>
    </source>
</evidence>
<keyword evidence="2" id="KW-0012">Acyltransferase</keyword>